<organism evidence="3 4">
    <name type="scientific">Microbacterium kribbense</name>
    <dbReference type="NCBI Taxonomy" id="433645"/>
    <lineage>
        <taxon>Bacteria</taxon>
        <taxon>Bacillati</taxon>
        <taxon>Actinomycetota</taxon>
        <taxon>Actinomycetes</taxon>
        <taxon>Micrococcales</taxon>
        <taxon>Microbacteriaceae</taxon>
        <taxon>Microbacterium</taxon>
    </lineage>
</organism>
<dbReference type="Gene3D" id="3.10.310.10">
    <property type="entry name" value="Diaminopimelate Epimerase, Chain A, domain 1"/>
    <property type="match status" value="2"/>
</dbReference>
<gene>
    <name evidence="3" type="ORF">GCM10022240_22870</name>
</gene>
<dbReference type="PANTHER" id="PTHR13774:SF17">
    <property type="entry name" value="PHENAZINE BIOSYNTHESIS-LIKE DOMAIN-CONTAINING PROTEIN"/>
    <property type="match status" value="1"/>
</dbReference>
<name>A0ABP7GR21_9MICO</name>
<keyword evidence="4" id="KW-1185">Reference proteome</keyword>
<keyword evidence="2" id="KW-0413">Isomerase</keyword>
<reference evidence="4" key="1">
    <citation type="journal article" date="2019" name="Int. J. Syst. Evol. Microbiol.">
        <title>The Global Catalogue of Microorganisms (GCM) 10K type strain sequencing project: providing services to taxonomists for standard genome sequencing and annotation.</title>
        <authorList>
            <consortium name="The Broad Institute Genomics Platform"/>
            <consortium name="The Broad Institute Genome Sequencing Center for Infectious Disease"/>
            <person name="Wu L."/>
            <person name="Ma J."/>
        </authorList>
    </citation>
    <scope>NUCLEOTIDE SEQUENCE [LARGE SCALE GENOMIC DNA]</scope>
    <source>
        <strain evidence="4">JCM 16950</strain>
    </source>
</reference>
<evidence type="ECO:0000256" key="2">
    <source>
        <dbReference type="ARBA" id="ARBA00023235"/>
    </source>
</evidence>
<comment type="similarity">
    <text evidence="1">Belongs to the PhzF family.</text>
</comment>
<dbReference type="PANTHER" id="PTHR13774">
    <property type="entry name" value="PHENAZINE BIOSYNTHESIS PROTEIN"/>
    <property type="match status" value="1"/>
</dbReference>
<evidence type="ECO:0000313" key="3">
    <source>
        <dbReference type="EMBL" id="GAA3769988.1"/>
    </source>
</evidence>
<evidence type="ECO:0000256" key="1">
    <source>
        <dbReference type="ARBA" id="ARBA00008270"/>
    </source>
</evidence>
<dbReference type="PIRSF" id="PIRSF016184">
    <property type="entry name" value="PhzC_PhzF"/>
    <property type="match status" value="1"/>
</dbReference>
<accession>A0ABP7GR21</accession>
<protein>
    <submittedName>
        <fullName evidence="3">PhzF family phenazine biosynthesis protein</fullName>
    </submittedName>
</protein>
<dbReference type="InterPro" id="IPR003719">
    <property type="entry name" value="Phenazine_PhzF-like"/>
</dbReference>
<evidence type="ECO:0000313" key="4">
    <source>
        <dbReference type="Proteomes" id="UP001500540"/>
    </source>
</evidence>
<dbReference type="Proteomes" id="UP001500540">
    <property type="component" value="Unassembled WGS sequence"/>
</dbReference>
<comment type="caution">
    <text evidence="3">The sequence shown here is derived from an EMBL/GenBank/DDBJ whole genome shotgun (WGS) entry which is preliminary data.</text>
</comment>
<dbReference type="EMBL" id="BAABAF010000008">
    <property type="protein sequence ID" value="GAA3769988.1"/>
    <property type="molecule type" value="Genomic_DNA"/>
</dbReference>
<dbReference type="Pfam" id="PF02567">
    <property type="entry name" value="PhzC-PhzF"/>
    <property type="match status" value="1"/>
</dbReference>
<dbReference type="NCBIfam" id="TIGR00654">
    <property type="entry name" value="PhzF_family"/>
    <property type="match status" value="1"/>
</dbReference>
<proteinExistence type="inferred from homology"/>
<dbReference type="SUPFAM" id="SSF54506">
    <property type="entry name" value="Diaminopimelate epimerase-like"/>
    <property type="match status" value="1"/>
</dbReference>
<sequence>MVQVDAFADTLFEGNPAAVMPLDEWLPDAVMQHIALENNLSETAFLVVHDPAGDPVPDASAPAYDLRWFTPATEVDLCGHATLGASAYLFEDVHPDAEVLQFSTRSGWLTVTRARCGLLTMDFPAQIPAPVDVDPAIARALGADVLTAHRATDLIYTVASAATVRELSPDLTFLAALPVRGIAVTAAGDGTDYDFVSRWFGAEAGVSEDPVTGSAHSQLAPLWAARLGATEMTARQLSPRGGTVEVALQGDRVLLSGRCVRFLEGTVVLPD</sequence>